<keyword evidence="5" id="KW-0058">Aromatic hydrocarbons catabolism</keyword>
<evidence type="ECO:0000256" key="1">
    <source>
        <dbReference type="ARBA" id="ARBA00004496"/>
    </source>
</evidence>
<keyword evidence="2" id="KW-0963">Cytoplasm</keyword>
<dbReference type="EMBL" id="CP000746">
    <property type="protein sequence ID" value="ABR74326.1"/>
    <property type="molecule type" value="Genomic_DNA"/>
</dbReference>
<dbReference type="InterPro" id="IPR058031">
    <property type="entry name" value="AAA_lid_NorR"/>
</dbReference>
<dbReference type="InterPro" id="IPR025662">
    <property type="entry name" value="Sigma_54_int_dom_ATP-bd_1"/>
</dbReference>
<dbReference type="InterPro" id="IPR002078">
    <property type="entry name" value="Sigma_54_int"/>
</dbReference>
<dbReference type="SMART" id="SM00382">
    <property type="entry name" value="AAA"/>
    <property type="match status" value="1"/>
</dbReference>
<dbReference type="InterPro" id="IPR003593">
    <property type="entry name" value="AAA+_ATPase"/>
</dbReference>
<keyword evidence="9" id="KW-0804">Transcription</keyword>
<evidence type="ECO:0000256" key="7">
    <source>
        <dbReference type="ARBA" id="ARBA00023015"/>
    </source>
</evidence>
<dbReference type="GO" id="GO:0005524">
    <property type="term" value="F:ATP binding"/>
    <property type="evidence" value="ECO:0007669"/>
    <property type="project" value="UniProtKB-KW"/>
</dbReference>
<dbReference type="OrthoDB" id="9804019at2"/>
<name>A6VMX9_ACTSZ</name>
<dbReference type="PROSITE" id="PS50045">
    <property type="entry name" value="SIGMA54_INTERACT_4"/>
    <property type="match status" value="1"/>
</dbReference>
<keyword evidence="4" id="KW-0547">Nucleotide-binding</keyword>
<reference evidence="13" key="1">
    <citation type="journal article" date="2010" name="BMC Genomics">
        <title>A genomic perspective on the potential of Actinobacillus succinogenes for industrial succinate production.</title>
        <authorList>
            <person name="McKinlay J.B."/>
            <person name="Laivenieks M."/>
            <person name="Schindler B.D."/>
            <person name="McKinlay A.A."/>
            <person name="Siddaramappa S."/>
            <person name="Challacombe J.F."/>
            <person name="Lowry S.R."/>
            <person name="Clum A."/>
            <person name="Lapidus A.L."/>
            <person name="Burkhart K.B."/>
            <person name="Harkins V."/>
            <person name="Vieille C."/>
        </authorList>
    </citation>
    <scope>NUCLEOTIDE SEQUENCE [LARGE SCALE GENOMIC DNA]</scope>
    <source>
        <strain evidence="13">ATCC 55618 / DSM 22257 / CCUG 43843 / 130Z</strain>
    </source>
</reference>
<dbReference type="PANTHER" id="PTHR32071">
    <property type="entry name" value="TRANSCRIPTIONAL REGULATORY PROTEIN"/>
    <property type="match status" value="1"/>
</dbReference>
<dbReference type="GO" id="GO:0005737">
    <property type="term" value="C:cytoplasm"/>
    <property type="evidence" value="ECO:0007669"/>
    <property type="project" value="UniProtKB-SubCell"/>
</dbReference>
<dbReference type="SUPFAM" id="SSF46689">
    <property type="entry name" value="Homeodomain-like"/>
    <property type="match status" value="1"/>
</dbReference>
<evidence type="ECO:0000313" key="13">
    <source>
        <dbReference type="Proteomes" id="UP000001114"/>
    </source>
</evidence>
<gene>
    <name evidence="12" type="ordered locus">Asuc_0958</name>
</gene>
<dbReference type="GO" id="GO:0006355">
    <property type="term" value="P:regulation of DNA-templated transcription"/>
    <property type="evidence" value="ECO:0007669"/>
    <property type="project" value="InterPro"/>
</dbReference>
<keyword evidence="7" id="KW-0805">Transcription regulation</keyword>
<evidence type="ECO:0000259" key="11">
    <source>
        <dbReference type="PROSITE" id="PS50045"/>
    </source>
</evidence>
<dbReference type="STRING" id="339671.Asuc_0958"/>
<keyword evidence="8" id="KW-0238">DNA-binding</keyword>
<evidence type="ECO:0000256" key="9">
    <source>
        <dbReference type="ARBA" id="ARBA00023163"/>
    </source>
</evidence>
<dbReference type="Gene3D" id="1.10.10.60">
    <property type="entry name" value="Homeodomain-like"/>
    <property type="match status" value="1"/>
</dbReference>
<evidence type="ECO:0000256" key="2">
    <source>
        <dbReference type="ARBA" id="ARBA00022490"/>
    </source>
</evidence>
<dbReference type="KEGG" id="asu:Asuc_0958"/>
<keyword evidence="3" id="KW-0678">Repressor</keyword>
<evidence type="ECO:0000256" key="6">
    <source>
        <dbReference type="ARBA" id="ARBA00022840"/>
    </source>
</evidence>
<evidence type="ECO:0000313" key="12">
    <source>
        <dbReference type="EMBL" id="ABR74326.1"/>
    </source>
</evidence>
<keyword evidence="6" id="KW-0067">ATP-binding</keyword>
<dbReference type="PROSITE" id="PS00675">
    <property type="entry name" value="SIGMA54_INTERACT_1"/>
    <property type="match status" value="1"/>
</dbReference>
<comment type="subcellular location">
    <subcellularLocation>
        <location evidence="1">Cytoplasm</location>
    </subcellularLocation>
</comment>
<proteinExistence type="predicted"/>
<dbReference type="PANTHER" id="PTHR32071:SF3">
    <property type="entry name" value="HTH-TYPE TRANSCRIPTIONAL REGULATORY PROTEIN TYRR"/>
    <property type="match status" value="1"/>
</dbReference>
<dbReference type="Pfam" id="PF25601">
    <property type="entry name" value="AAA_lid_14"/>
    <property type="match status" value="1"/>
</dbReference>
<keyword evidence="13" id="KW-1185">Reference proteome</keyword>
<sequence length="324" mass="36957">MTENRIRTLATEISFNDFITESPQMKAVVEQAKKFALLDAPLLIQGETGTGKDLLAKACHQHSERRHNKFIAVNCAGLPGEDAESEMFGQAKGDKTTQGFFEYANGGTVLLDSIAELSLSLQAKLLRFLNDGTFRRVGEEREHYADVRVICTSQVPLVRYVEQGKVRKDLFHRLNVLSLELPTLHDRQEDIEPLTNWFVTQISQNLDISRPHFDQAFIDYLRNYQWQGNVRELHNVLYRACSLAENNQLTVMGLNLSSGNNLIENEFLLERFDNLSLEQIMADFESRLLRKFYAQYPSTRKMAARLGISHTAIANKLKQYGIGK</sequence>
<organism evidence="12 13">
    <name type="scientific">Actinobacillus succinogenes (strain ATCC 55618 / DSM 22257 / CCUG 43843 / 130Z)</name>
    <dbReference type="NCBI Taxonomy" id="339671"/>
    <lineage>
        <taxon>Bacteria</taxon>
        <taxon>Pseudomonadati</taxon>
        <taxon>Pseudomonadota</taxon>
        <taxon>Gammaproteobacteria</taxon>
        <taxon>Pasteurellales</taxon>
        <taxon>Pasteurellaceae</taxon>
        <taxon>Actinobacillus</taxon>
    </lineage>
</organism>
<dbReference type="NCBIfam" id="TIGR04381">
    <property type="entry name" value="HTH_TypR"/>
    <property type="match status" value="1"/>
</dbReference>
<dbReference type="HOGENOM" id="CLU_000445_0_7_6"/>
<dbReference type="FunFam" id="3.40.50.300:FF:000006">
    <property type="entry name" value="DNA-binding transcriptional regulator NtrC"/>
    <property type="match status" value="1"/>
</dbReference>
<dbReference type="SUPFAM" id="SSF52540">
    <property type="entry name" value="P-loop containing nucleoside triphosphate hydrolases"/>
    <property type="match status" value="1"/>
</dbReference>
<dbReference type="Gene3D" id="1.10.8.60">
    <property type="match status" value="1"/>
</dbReference>
<dbReference type="Pfam" id="PF00158">
    <property type="entry name" value="Sigma54_activat"/>
    <property type="match status" value="1"/>
</dbReference>
<dbReference type="GO" id="GO:0003677">
    <property type="term" value="F:DNA binding"/>
    <property type="evidence" value="ECO:0007669"/>
    <property type="project" value="UniProtKB-KW"/>
</dbReference>
<dbReference type="InterPro" id="IPR030828">
    <property type="entry name" value="HTH_TyrR"/>
</dbReference>
<evidence type="ECO:0000256" key="4">
    <source>
        <dbReference type="ARBA" id="ARBA00022741"/>
    </source>
</evidence>
<dbReference type="RefSeq" id="WP_012072703.1">
    <property type="nucleotide sequence ID" value="NC_009655.1"/>
</dbReference>
<dbReference type="Gene3D" id="3.40.50.300">
    <property type="entry name" value="P-loop containing nucleotide triphosphate hydrolases"/>
    <property type="match status" value="1"/>
</dbReference>
<feature type="domain" description="Sigma-54 factor interaction" evidence="11">
    <location>
        <begin position="18"/>
        <end position="242"/>
    </location>
</feature>
<evidence type="ECO:0000256" key="5">
    <source>
        <dbReference type="ARBA" id="ARBA00022797"/>
    </source>
</evidence>
<dbReference type="eggNOG" id="COG3283">
    <property type="taxonomic scope" value="Bacteria"/>
</dbReference>
<accession>A6VMX9</accession>
<dbReference type="InterPro" id="IPR009057">
    <property type="entry name" value="Homeodomain-like_sf"/>
</dbReference>
<evidence type="ECO:0000256" key="3">
    <source>
        <dbReference type="ARBA" id="ARBA00022491"/>
    </source>
</evidence>
<dbReference type="InterPro" id="IPR027417">
    <property type="entry name" value="P-loop_NTPase"/>
</dbReference>
<protein>
    <recommendedName>
        <fullName evidence="10">HTH-type transcriptional regulatory protein TyrR</fullName>
    </recommendedName>
</protein>
<dbReference type="Proteomes" id="UP000001114">
    <property type="component" value="Chromosome"/>
</dbReference>
<evidence type="ECO:0000256" key="8">
    <source>
        <dbReference type="ARBA" id="ARBA00023125"/>
    </source>
</evidence>
<dbReference type="CDD" id="cd00009">
    <property type="entry name" value="AAA"/>
    <property type="match status" value="1"/>
</dbReference>
<dbReference type="Pfam" id="PF18024">
    <property type="entry name" value="HTH_50"/>
    <property type="match status" value="1"/>
</dbReference>
<evidence type="ECO:0000256" key="10">
    <source>
        <dbReference type="ARBA" id="ARBA00029500"/>
    </source>
</evidence>
<dbReference type="AlphaFoldDB" id="A6VMX9"/>